<protein>
    <submittedName>
        <fullName evidence="3">Uncharacterized protein</fullName>
    </submittedName>
</protein>
<reference evidence="3 4" key="1">
    <citation type="journal article" date="2015" name="Genome Biol. Evol.">
        <title>Comparative Genomics of a Bacterivorous Green Alga Reveals Evolutionary Causalities and Consequences of Phago-Mixotrophic Mode of Nutrition.</title>
        <authorList>
            <person name="Burns J.A."/>
            <person name="Paasch A."/>
            <person name="Narechania A."/>
            <person name="Kim E."/>
        </authorList>
    </citation>
    <scope>NUCLEOTIDE SEQUENCE [LARGE SCALE GENOMIC DNA]</scope>
    <source>
        <strain evidence="3 4">PLY_AMNH</strain>
    </source>
</reference>
<sequence length="160" mass="17051">MASTVNMCSALRMPYLSCPRSQRPCVISSARLRGGEVSLRSFSRVATPKLKSVRRRTPNTRDPPTRMSSQDKDDQASDDDFLQSPLRGGSMSEEPSKPGTGLDDFGRAGSTRGGEFGLGPAADRILALWGNGGGMLVAAGAIIALFAVLLWIGPPPTRPY</sequence>
<accession>A0AAE0EPI0</accession>
<keyword evidence="2" id="KW-0812">Transmembrane</keyword>
<feature type="region of interest" description="Disordered" evidence="1">
    <location>
        <begin position="48"/>
        <end position="116"/>
    </location>
</feature>
<evidence type="ECO:0000313" key="3">
    <source>
        <dbReference type="EMBL" id="KAK3236198.1"/>
    </source>
</evidence>
<organism evidence="3 4">
    <name type="scientific">Cymbomonas tetramitiformis</name>
    <dbReference type="NCBI Taxonomy" id="36881"/>
    <lineage>
        <taxon>Eukaryota</taxon>
        <taxon>Viridiplantae</taxon>
        <taxon>Chlorophyta</taxon>
        <taxon>Pyramimonadophyceae</taxon>
        <taxon>Pyramimonadales</taxon>
        <taxon>Pyramimonadaceae</taxon>
        <taxon>Cymbomonas</taxon>
    </lineage>
</organism>
<keyword evidence="2" id="KW-0472">Membrane</keyword>
<proteinExistence type="predicted"/>
<gene>
    <name evidence="3" type="ORF">CYMTET_53646</name>
</gene>
<dbReference type="AlphaFoldDB" id="A0AAE0EPI0"/>
<evidence type="ECO:0000256" key="2">
    <source>
        <dbReference type="SAM" id="Phobius"/>
    </source>
</evidence>
<feature type="transmembrane region" description="Helical" evidence="2">
    <location>
        <begin position="134"/>
        <end position="153"/>
    </location>
</feature>
<keyword evidence="4" id="KW-1185">Reference proteome</keyword>
<keyword evidence="2" id="KW-1133">Transmembrane helix</keyword>
<comment type="caution">
    <text evidence="3">The sequence shown here is derived from an EMBL/GenBank/DDBJ whole genome shotgun (WGS) entry which is preliminary data.</text>
</comment>
<name>A0AAE0EPI0_9CHLO</name>
<dbReference type="Proteomes" id="UP001190700">
    <property type="component" value="Unassembled WGS sequence"/>
</dbReference>
<dbReference type="EMBL" id="LGRX02035129">
    <property type="protein sequence ID" value="KAK3236198.1"/>
    <property type="molecule type" value="Genomic_DNA"/>
</dbReference>
<evidence type="ECO:0000313" key="4">
    <source>
        <dbReference type="Proteomes" id="UP001190700"/>
    </source>
</evidence>
<evidence type="ECO:0000256" key="1">
    <source>
        <dbReference type="SAM" id="MobiDB-lite"/>
    </source>
</evidence>